<evidence type="ECO:0000256" key="2">
    <source>
        <dbReference type="ARBA" id="ARBA00022630"/>
    </source>
</evidence>
<dbReference type="GO" id="GO:0005737">
    <property type="term" value="C:cytoplasm"/>
    <property type="evidence" value="ECO:0000318"/>
    <property type="project" value="GO_Central"/>
</dbReference>
<dbReference type="AlphaFoldDB" id="A0A1D8PLT2"/>
<dbReference type="STRING" id="237561.A0A1D8PLT2"/>
<dbReference type="PRINTS" id="PR00368">
    <property type="entry name" value="FADPNR"/>
</dbReference>
<dbReference type="PANTHER" id="PTHR43735">
    <property type="entry name" value="APOPTOSIS-INDUCING FACTOR 1"/>
    <property type="match status" value="1"/>
</dbReference>
<proteinExistence type="inferred from homology"/>
<dbReference type="GO" id="GO:0008637">
    <property type="term" value="P:apoptotic mitochondrial changes"/>
    <property type="evidence" value="ECO:0000318"/>
    <property type="project" value="GO_Central"/>
</dbReference>
<dbReference type="KEGG" id="cal:CAALFM_C403340CA"/>
<dbReference type="InterPro" id="IPR023753">
    <property type="entry name" value="FAD/NAD-binding_dom"/>
</dbReference>
<dbReference type="GO" id="GO:0004174">
    <property type="term" value="F:electron-transferring-flavoprotein dehydrogenase activity"/>
    <property type="evidence" value="ECO:0000318"/>
    <property type="project" value="GO_Central"/>
</dbReference>
<dbReference type="GO" id="GO:0110076">
    <property type="term" value="P:negative regulation of ferroptosis"/>
    <property type="evidence" value="ECO:0000318"/>
    <property type="project" value="GO_Central"/>
</dbReference>
<dbReference type="GO" id="GO:0050660">
    <property type="term" value="F:flavin adenine dinucleotide binding"/>
    <property type="evidence" value="ECO:0000318"/>
    <property type="project" value="GO_Central"/>
</dbReference>
<dbReference type="Pfam" id="PF07992">
    <property type="entry name" value="Pyr_redox_2"/>
    <property type="match status" value="1"/>
</dbReference>
<evidence type="ECO:0000313" key="7">
    <source>
        <dbReference type="EMBL" id="AOW29093.1"/>
    </source>
</evidence>
<dbReference type="EMBL" id="CP017626">
    <property type="protein sequence ID" value="AOW29093.1"/>
    <property type="molecule type" value="Genomic_DNA"/>
</dbReference>
<dbReference type="Gene3D" id="3.50.50.100">
    <property type="match status" value="1"/>
</dbReference>
<name>A0A1D8PLT2_CANAL</name>
<dbReference type="PRINTS" id="PR00411">
    <property type="entry name" value="PNDRDTASEI"/>
</dbReference>
<keyword evidence="3" id="KW-0274">FAD</keyword>
<evidence type="ECO:0000256" key="1">
    <source>
        <dbReference type="ARBA" id="ARBA00006442"/>
    </source>
</evidence>
<protein>
    <recommendedName>
        <fullName evidence="5">FAD/NAD(P)-binding domain-containing protein</fullName>
    </recommendedName>
</protein>
<dbReference type="CGD" id="CAL0000179373">
    <property type="gene designation" value="CPD2"/>
</dbReference>
<sequence>MTSKVVIIGGSYAGLAALNTLKSLITKNSGAIAKSISITLIEPKSGFLNILGLPKSIVNKEFASQQYVPFCNFLKFDNVVSNSNDLKVQLKENTNSDNNNLMLNYIQGKVTKLTSSRVTYTTNDTDESSIDYDYAILATGRNRNWPVNPKGITFESYLNEMEITNKKIQKSSIISIIGGGAVGIELAAEIKLHYPNKVVNLIHPHGTLPPEPISDAFKNKTLQSLKQANINVFLNTRIDTSKTSLNNGETSNLKTTDGKTIESNLNIWATSFKNNLDYLSLDLQRSIHITANHNIKTNDYLQVSNMSNIYAVGDLIELSTIKSAGWAFHTGIQAGTNVYNSIFDKPLQLSRISFKQIDSHKLTIVGGEGSIIHEVKGNLEINPESMVQEYQDYRLGTCKKFIGATVN</sequence>
<gene>
    <name evidence="6" type="primary">CPD2</name>
    <name evidence="7" type="ordered locus">CAALFM_C403340CA</name>
    <name evidence="6" type="ordered locus">orf19.9012</name>
</gene>
<dbReference type="VEuPathDB" id="FungiDB:C4_03340C_A"/>
<evidence type="ECO:0000256" key="4">
    <source>
        <dbReference type="ARBA" id="ARBA00023002"/>
    </source>
</evidence>
<dbReference type="GO" id="GO:0043065">
    <property type="term" value="P:positive regulation of apoptotic process"/>
    <property type="evidence" value="ECO:0000318"/>
    <property type="project" value="GO_Central"/>
</dbReference>
<reference evidence="7 8" key="1">
    <citation type="journal article" date="2004" name="Proc. Natl. Acad. Sci. U.S.A.">
        <title>The diploid genome sequence of Candida albicans.</title>
        <authorList>
            <person name="Jones T."/>
            <person name="Federspiel N.A."/>
            <person name="Chibana H."/>
            <person name="Dungan J."/>
            <person name="Kalman S."/>
            <person name="Magee B.B."/>
            <person name="Newport G."/>
            <person name="Thorstenson Y.R."/>
            <person name="Agabian N."/>
            <person name="Magee P.T."/>
            <person name="Davis R.W."/>
            <person name="Scherer S."/>
        </authorList>
    </citation>
    <scope>NUCLEOTIDE SEQUENCE [LARGE SCALE GENOMIC DNA]</scope>
    <source>
        <strain evidence="8">SC5314 / ATCC MYA-2876</strain>
    </source>
</reference>
<reference evidence="7 8" key="2">
    <citation type="journal article" date="2007" name="Genome Biol.">
        <title>Assembly of the Candida albicans genome into sixteen supercontigs aligned on the eight chromosomes.</title>
        <authorList>
            <person name="van het Hoog M."/>
            <person name="Rast T.J."/>
            <person name="Martchenko M."/>
            <person name="Grindle S."/>
            <person name="Dignard D."/>
            <person name="Hogues H."/>
            <person name="Cuomo C."/>
            <person name="Berriman M."/>
            <person name="Scherer S."/>
            <person name="Magee B.B."/>
            <person name="Whiteway M."/>
            <person name="Chibana H."/>
            <person name="Nantel A."/>
            <person name="Magee P.T."/>
        </authorList>
    </citation>
    <scope>GENOME REANNOTATION</scope>
    <source>
        <strain evidence="8">SC5314 / ATCC MYA-2876</strain>
    </source>
</reference>
<reference evidence="7 8" key="3">
    <citation type="journal article" date="2013" name="Genome Biol.">
        <title>Assembly of a phased diploid Candida albicans genome facilitates allele-specific measurements and provides a simple model for repeat and indel structure.</title>
        <authorList>
            <person name="Muzzey D."/>
            <person name="Schwartz K."/>
            <person name="Weissman J.S."/>
            <person name="Sherlock G."/>
        </authorList>
    </citation>
    <scope>NUCLEOTIDE SEQUENCE [LARGE SCALE GENOMIC DNA]</scope>
    <source>
        <strain evidence="8">SC5314 / ATCC MYA-2876</strain>
    </source>
</reference>
<keyword evidence="2" id="KW-0285">Flavoprotein</keyword>
<comment type="similarity">
    <text evidence="1">Belongs to the FAD-dependent oxidoreductase family.</text>
</comment>
<keyword evidence="4" id="KW-0560">Oxidoreductase</keyword>
<dbReference type="GeneID" id="3648090"/>
<dbReference type="OrthoDB" id="202203at2759"/>
<feature type="domain" description="FAD/NAD(P)-binding" evidence="5">
    <location>
        <begin position="4"/>
        <end position="323"/>
    </location>
</feature>
<dbReference type="InParanoid" id="A0A1D8PLT2"/>
<evidence type="ECO:0000313" key="6">
    <source>
        <dbReference type="CGD" id="CAL0000179373"/>
    </source>
</evidence>
<dbReference type="RefSeq" id="XP_710306.1">
    <property type="nucleotide sequence ID" value="XM_705214.1"/>
</dbReference>
<accession>A0A1D8PLT2</accession>
<dbReference type="InterPro" id="IPR036188">
    <property type="entry name" value="FAD/NAD-bd_sf"/>
</dbReference>
<organism evidence="7 8">
    <name type="scientific">Candida albicans (strain SC5314 / ATCC MYA-2876)</name>
    <name type="common">Yeast</name>
    <dbReference type="NCBI Taxonomy" id="237561"/>
    <lineage>
        <taxon>Eukaryota</taxon>
        <taxon>Fungi</taxon>
        <taxon>Dikarya</taxon>
        <taxon>Ascomycota</taxon>
        <taxon>Saccharomycotina</taxon>
        <taxon>Pichiomycetes</taxon>
        <taxon>Debaryomycetaceae</taxon>
        <taxon>Candida/Lodderomyces clade</taxon>
        <taxon>Candida</taxon>
    </lineage>
</organism>
<dbReference type="Proteomes" id="UP000000559">
    <property type="component" value="Chromosome 4"/>
</dbReference>
<dbReference type="PANTHER" id="PTHR43735:SF3">
    <property type="entry name" value="FERROPTOSIS SUPPRESSOR PROTEIN 1"/>
    <property type="match status" value="1"/>
</dbReference>
<dbReference type="SUPFAM" id="SSF51905">
    <property type="entry name" value="FAD/NAD(P)-binding domain"/>
    <property type="match status" value="1"/>
</dbReference>
<keyword evidence="8" id="KW-1185">Reference proteome</keyword>
<dbReference type="GO" id="GO:0031966">
    <property type="term" value="C:mitochondrial membrane"/>
    <property type="evidence" value="ECO:0000318"/>
    <property type="project" value="GO_Central"/>
</dbReference>
<evidence type="ECO:0000259" key="5">
    <source>
        <dbReference type="Pfam" id="PF07992"/>
    </source>
</evidence>
<dbReference type="SMR" id="A0A1D8PLT2"/>
<dbReference type="eggNOG" id="KOG2495">
    <property type="taxonomic scope" value="Eukaryota"/>
</dbReference>
<evidence type="ECO:0000256" key="3">
    <source>
        <dbReference type="ARBA" id="ARBA00022827"/>
    </source>
</evidence>
<evidence type="ECO:0000313" key="8">
    <source>
        <dbReference type="Proteomes" id="UP000000559"/>
    </source>
</evidence>